<sequence>MKMMRIRTLMEKVYMEDHVLKQLSFCGSRPKQGETEGDLIFRRMMSCWFEKKDKSYQLLEVLKIKMKEVGLKVDINGQWAKPFKYWCPTQYSNKIRITKT</sequence>
<reference evidence="1" key="1">
    <citation type="submission" date="2021-01" db="EMBL/GenBank/DDBJ databases">
        <authorList>
            <consortium name="Genoscope - CEA"/>
            <person name="William W."/>
        </authorList>
    </citation>
    <scope>NUCLEOTIDE SEQUENCE</scope>
</reference>
<dbReference type="AlphaFoldDB" id="A0A8S1VNA3"/>
<dbReference type="EMBL" id="CAJJDP010000070">
    <property type="protein sequence ID" value="CAD8178377.1"/>
    <property type="molecule type" value="Genomic_DNA"/>
</dbReference>
<keyword evidence="2" id="KW-1185">Reference proteome</keyword>
<gene>
    <name evidence="1" type="ORF">POCTA_138.1.T0710027</name>
</gene>
<organism evidence="1 2">
    <name type="scientific">Paramecium octaurelia</name>
    <dbReference type="NCBI Taxonomy" id="43137"/>
    <lineage>
        <taxon>Eukaryota</taxon>
        <taxon>Sar</taxon>
        <taxon>Alveolata</taxon>
        <taxon>Ciliophora</taxon>
        <taxon>Intramacronucleata</taxon>
        <taxon>Oligohymenophorea</taxon>
        <taxon>Peniculida</taxon>
        <taxon>Parameciidae</taxon>
        <taxon>Paramecium</taxon>
    </lineage>
</organism>
<evidence type="ECO:0000313" key="2">
    <source>
        <dbReference type="Proteomes" id="UP000683925"/>
    </source>
</evidence>
<dbReference type="Proteomes" id="UP000683925">
    <property type="component" value="Unassembled WGS sequence"/>
</dbReference>
<proteinExistence type="predicted"/>
<protein>
    <submittedName>
        <fullName evidence="1">Uncharacterized protein</fullName>
    </submittedName>
</protein>
<name>A0A8S1VNA3_PAROT</name>
<accession>A0A8S1VNA3</accession>
<comment type="caution">
    <text evidence="1">The sequence shown here is derived from an EMBL/GenBank/DDBJ whole genome shotgun (WGS) entry which is preliminary data.</text>
</comment>
<evidence type="ECO:0000313" key="1">
    <source>
        <dbReference type="EMBL" id="CAD8178377.1"/>
    </source>
</evidence>